<dbReference type="RefSeq" id="WP_058843992.1">
    <property type="nucleotide sequence ID" value="NZ_PDFK01000009.1"/>
</dbReference>
<reference evidence="2 3" key="1">
    <citation type="submission" date="2017-10" db="EMBL/GenBank/DDBJ databases">
        <title>Draft genome of Lysinibacillus fusiformis strain Juneja, a laboratory-derived pathogen of Drosophila melanogaster.</title>
        <authorList>
            <person name="Smith B.R."/>
            <person name="Unckless R.L."/>
        </authorList>
    </citation>
    <scope>NUCLEOTIDE SEQUENCE [LARGE SCALE GENOMIC DNA]</scope>
    <source>
        <strain evidence="2 3">Juneja</strain>
    </source>
</reference>
<evidence type="ECO:0000313" key="3">
    <source>
        <dbReference type="Proteomes" id="UP000234956"/>
    </source>
</evidence>
<keyword evidence="2" id="KW-0489">Methyltransferase</keyword>
<dbReference type="SUPFAM" id="SSF53335">
    <property type="entry name" value="S-adenosyl-L-methionine-dependent methyltransferases"/>
    <property type="match status" value="1"/>
</dbReference>
<organism evidence="2 3">
    <name type="scientific">Lysinibacillus fusiformis</name>
    <dbReference type="NCBI Taxonomy" id="28031"/>
    <lineage>
        <taxon>Bacteria</taxon>
        <taxon>Bacillati</taxon>
        <taxon>Bacillota</taxon>
        <taxon>Bacilli</taxon>
        <taxon>Bacillales</taxon>
        <taxon>Bacillaceae</taxon>
        <taxon>Lysinibacillus</taxon>
    </lineage>
</organism>
<feature type="domain" description="Methyltransferase type 11" evidence="1">
    <location>
        <begin position="50"/>
        <end position="144"/>
    </location>
</feature>
<dbReference type="Pfam" id="PF08241">
    <property type="entry name" value="Methyltransf_11"/>
    <property type="match status" value="1"/>
</dbReference>
<protein>
    <submittedName>
        <fullName evidence="2">Class I SAM-dependent methyltransferase</fullName>
    </submittedName>
</protein>
<dbReference type="InterPro" id="IPR029063">
    <property type="entry name" value="SAM-dependent_MTases_sf"/>
</dbReference>
<name>A0A2I0UVN9_9BACI</name>
<proteinExistence type="predicted"/>
<dbReference type="AlphaFoldDB" id="A0A2I0UVN9"/>
<dbReference type="EMBL" id="PDFK01000009">
    <property type="protein sequence ID" value="PKU50127.1"/>
    <property type="molecule type" value="Genomic_DNA"/>
</dbReference>
<dbReference type="Gene3D" id="3.40.50.150">
    <property type="entry name" value="Vaccinia Virus protein VP39"/>
    <property type="match status" value="1"/>
</dbReference>
<gene>
    <name evidence="2" type="ORF">CRI88_20040</name>
</gene>
<dbReference type="GO" id="GO:0008757">
    <property type="term" value="F:S-adenosylmethionine-dependent methyltransferase activity"/>
    <property type="evidence" value="ECO:0007669"/>
    <property type="project" value="InterPro"/>
</dbReference>
<dbReference type="Proteomes" id="UP000234956">
    <property type="component" value="Unassembled WGS sequence"/>
</dbReference>
<sequence>MTKQTLNYEKMPGHWLLASLGKTVLRPGGIQMTCQMLQHLAIKEQDYVVEFAPGLGTTAKMTLAKNPTYIAVERDEEAAKKVREYLNGDNQRCIIGSAEQTGLPDAWATVVYGEAMLTMQSTKQKNAIISEAKRLLKPGGIYAIHEMCLTPSTITSTQREEIRKDLVQAIKVNALPLTVEEWEDALKQHGFTIEHVETAPMHLLYPKRLIEDEGLFGVLKIIKNVVINSKARKRVLFMRKTFMKHNQNLQGISIIARLP</sequence>
<dbReference type="CDD" id="cd02440">
    <property type="entry name" value="AdoMet_MTases"/>
    <property type="match status" value="1"/>
</dbReference>
<comment type="caution">
    <text evidence="2">The sequence shown here is derived from an EMBL/GenBank/DDBJ whole genome shotgun (WGS) entry which is preliminary data.</text>
</comment>
<accession>A0A2I0UVN9</accession>
<evidence type="ECO:0000313" key="2">
    <source>
        <dbReference type="EMBL" id="PKU50127.1"/>
    </source>
</evidence>
<evidence type="ECO:0000259" key="1">
    <source>
        <dbReference type="Pfam" id="PF08241"/>
    </source>
</evidence>
<dbReference type="GO" id="GO:0032259">
    <property type="term" value="P:methylation"/>
    <property type="evidence" value="ECO:0007669"/>
    <property type="project" value="UniProtKB-KW"/>
</dbReference>
<keyword evidence="2" id="KW-0808">Transferase</keyword>
<dbReference type="InterPro" id="IPR013216">
    <property type="entry name" value="Methyltransf_11"/>
</dbReference>